<name>A0A131ZXD2_SARSC</name>
<evidence type="ECO:0000313" key="1">
    <source>
        <dbReference type="EMBL" id="KPM03466.1"/>
    </source>
</evidence>
<dbReference type="EMBL" id="JXLN01005162">
    <property type="protein sequence ID" value="KPM03466.1"/>
    <property type="molecule type" value="Genomic_DNA"/>
</dbReference>
<reference evidence="1 2" key="1">
    <citation type="journal article" date="2015" name="Parasit. Vectors">
        <title>Draft genome of the scabies mite.</title>
        <authorList>
            <person name="Rider S.D.Jr."/>
            <person name="Morgan M.S."/>
            <person name="Arlian L.G."/>
        </authorList>
    </citation>
    <scope>NUCLEOTIDE SEQUENCE [LARGE SCALE GENOMIC DNA]</scope>
    <source>
        <strain evidence="1">Arlian Lab</strain>
    </source>
</reference>
<sequence>MFGSVSVYFDFVSHRTQIQHILNQQVCFEKGIKKKRETIKCPFKVVINQTQIETFTHNQTSQVPIKTLPQTR</sequence>
<dbReference type="VEuPathDB" id="VectorBase:SSCA010419"/>
<organism evidence="1 2">
    <name type="scientific">Sarcoptes scabiei</name>
    <name type="common">Itch mite</name>
    <name type="synonym">Acarus scabiei</name>
    <dbReference type="NCBI Taxonomy" id="52283"/>
    <lineage>
        <taxon>Eukaryota</taxon>
        <taxon>Metazoa</taxon>
        <taxon>Ecdysozoa</taxon>
        <taxon>Arthropoda</taxon>
        <taxon>Chelicerata</taxon>
        <taxon>Arachnida</taxon>
        <taxon>Acari</taxon>
        <taxon>Acariformes</taxon>
        <taxon>Sarcoptiformes</taxon>
        <taxon>Astigmata</taxon>
        <taxon>Psoroptidia</taxon>
        <taxon>Sarcoptoidea</taxon>
        <taxon>Sarcoptidae</taxon>
        <taxon>Sarcoptinae</taxon>
        <taxon>Sarcoptes</taxon>
    </lineage>
</organism>
<proteinExistence type="predicted"/>
<dbReference type="Proteomes" id="UP000616769">
    <property type="component" value="Unassembled WGS sequence"/>
</dbReference>
<protein>
    <submittedName>
        <fullName evidence="1">Uncharacterized protein</fullName>
    </submittedName>
</protein>
<comment type="caution">
    <text evidence="1">The sequence shown here is derived from an EMBL/GenBank/DDBJ whole genome shotgun (WGS) entry which is preliminary data.</text>
</comment>
<gene>
    <name evidence="1" type="ORF">QR98_0018980</name>
</gene>
<evidence type="ECO:0000313" key="2">
    <source>
        <dbReference type="Proteomes" id="UP000616769"/>
    </source>
</evidence>
<dbReference type="AlphaFoldDB" id="A0A131ZXD2"/>
<accession>A0A131ZXD2</accession>